<dbReference type="GO" id="GO:0018849">
    <property type="term" value="F:muconate cycloisomerase activity"/>
    <property type="evidence" value="ECO:0007669"/>
    <property type="project" value="InterPro"/>
</dbReference>
<comment type="similarity">
    <text evidence="3">Belongs to the mandelate racemase/muconate lactonizing enzyme family.</text>
</comment>
<dbReference type="STRING" id="592050.SAMN05421875_10437"/>
<dbReference type="PANTHER" id="PTHR48073">
    <property type="entry name" value="O-SUCCINYLBENZOATE SYNTHASE-RELATED"/>
    <property type="match status" value="1"/>
</dbReference>
<keyword evidence="7 10" id="KW-0413">Isomerase</keyword>
<evidence type="ECO:0000256" key="3">
    <source>
        <dbReference type="ARBA" id="ARBA00008031"/>
    </source>
</evidence>
<comment type="pathway">
    <text evidence="2">Aromatic compound metabolism.</text>
</comment>
<dbReference type="SFLD" id="SFLDG00180">
    <property type="entry name" value="muconate_cycloisomerase"/>
    <property type="match status" value="1"/>
</dbReference>
<evidence type="ECO:0000256" key="5">
    <source>
        <dbReference type="ARBA" id="ARBA00022797"/>
    </source>
</evidence>
<sequence length="398" mass="42368">MQHTTRPESRTSLAVVERVETLLLDLPTIRPHQLSMATMNGQTLMLVRLYCSDGTVGVGEGTTIGGLAYGAESPEGMKLAVDTYFAPLLVGADANHVPAIMARLNKAIKDNRFAKCAIETALYDALGHRTGLPVSQLLGGRVRDSLPIAWTLASGDTAKDINEAERMLAQRRHNIFKLKIGRRAVADDVAHVAAIKKALGDRASVRVDVNMAWSELDAQHGLAGLVDAGCDLVEQPVASVDALARLKGRYPIAVMADESLTGPASAFALARMAGADVFAVKIEQSGGLLEALQVAAIADAAGIELYGGTMLEGAVGTMASAHAFATFRTLQWGTELFGPLLLTEEILAEPLQYRDFQLAVPTTPGLGMALDEDRVQHFRRDRKRTSAVGVAQPAATAH</sequence>
<evidence type="ECO:0000256" key="8">
    <source>
        <dbReference type="PIRSR" id="PIRSR613370-1"/>
    </source>
</evidence>
<dbReference type="Pfam" id="PF13378">
    <property type="entry name" value="MR_MLE_C"/>
    <property type="match status" value="1"/>
</dbReference>
<dbReference type="InterPro" id="IPR013341">
    <property type="entry name" value="Mandelate_racemase_N_dom"/>
</dbReference>
<dbReference type="AlphaFoldDB" id="A0A1H3XLZ1"/>
<evidence type="ECO:0000256" key="4">
    <source>
        <dbReference type="ARBA" id="ARBA00022723"/>
    </source>
</evidence>
<evidence type="ECO:0000259" key="9">
    <source>
        <dbReference type="SMART" id="SM00922"/>
    </source>
</evidence>
<gene>
    <name evidence="10" type="ORF">SAMN05421875_10437</name>
</gene>
<dbReference type="SMART" id="SM00922">
    <property type="entry name" value="MR_MLE"/>
    <property type="match status" value="1"/>
</dbReference>
<keyword evidence="5" id="KW-0058">Aromatic hydrocarbons catabolism</keyword>
<dbReference type="UniPathway" id="UPA00083"/>
<dbReference type="RefSeq" id="WP_092697257.1">
    <property type="nucleotide sequence ID" value="NZ_CAXIQL010000087.1"/>
</dbReference>
<dbReference type="SFLD" id="SFLDS00001">
    <property type="entry name" value="Enolase"/>
    <property type="match status" value="1"/>
</dbReference>
<evidence type="ECO:0000313" key="11">
    <source>
        <dbReference type="Proteomes" id="UP000199002"/>
    </source>
</evidence>
<keyword evidence="6" id="KW-0464">Manganese</keyword>
<dbReference type="InterPro" id="IPR029017">
    <property type="entry name" value="Enolase-like_N"/>
</dbReference>
<evidence type="ECO:0000313" key="10">
    <source>
        <dbReference type="EMBL" id="SEA00250.1"/>
    </source>
</evidence>
<accession>A0A1H3XLZ1</accession>
<evidence type="ECO:0000256" key="2">
    <source>
        <dbReference type="ARBA" id="ARBA00005211"/>
    </source>
</evidence>
<dbReference type="Gene3D" id="3.30.390.10">
    <property type="entry name" value="Enolase-like, N-terminal domain"/>
    <property type="match status" value="1"/>
</dbReference>
<dbReference type="SFLD" id="SFLDG01258">
    <property type="entry name" value="(chloro)muconate_cycloisomeras"/>
    <property type="match status" value="1"/>
</dbReference>
<evidence type="ECO:0000256" key="7">
    <source>
        <dbReference type="ARBA" id="ARBA00023235"/>
    </source>
</evidence>
<dbReference type="PROSITE" id="PS00909">
    <property type="entry name" value="MR_MLE_2"/>
    <property type="match status" value="1"/>
</dbReference>
<dbReference type="CDD" id="cd03318">
    <property type="entry name" value="MLE"/>
    <property type="match status" value="1"/>
</dbReference>
<feature type="active site" description="Proton donor" evidence="8">
    <location>
        <position position="335"/>
    </location>
</feature>
<dbReference type="Proteomes" id="UP000199002">
    <property type="component" value="Unassembled WGS sequence"/>
</dbReference>
<feature type="domain" description="Mandelate racemase/muconate lactonizing enzyme C-terminal" evidence="9">
    <location>
        <begin position="158"/>
        <end position="253"/>
    </location>
</feature>
<dbReference type="GO" id="GO:0018850">
    <property type="term" value="F:chloromuconate cycloisomerase activity"/>
    <property type="evidence" value="ECO:0007669"/>
    <property type="project" value="InterPro"/>
</dbReference>
<comment type="cofactor">
    <cofactor evidence="1">
        <name>Mn(2+)</name>
        <dbReference type="ChEBI" id="CHEBI:29035"/>
    </cofactor>
</comment>
<dbReference type="Gene3D" id="3.20.20.120">
    <property type="entry name" value="Enolase-like C-terminal domain"/>
    <property type="match status" value="1"/>
</dbReference>
<evidence type="ECO:0000256" key="1">
    <source>
        <dbReference type="ARBA" id="ARBA00001936"/>
    </source>
</evidence>
<dbReference type="SUPFAM" id="SSF51604">
    <property type="entry name" value="Enolase C-terminal domain-like"/>
    <property type="match status" value="1"/>
</dbReference>
<protein>
    <submittedName>
        <fullName evidence="10">Muconate cycloisomerase</fullName>
    </submittedName>
</protein>
<organism evidence="10 11">
    <name type="scientific">Acidovorax soli</name>
    <dbReference type="NCBI Taxonomy" id="592050"/>
    <lineage>
        <taxon>Bacteria</taxon>
        <taxon>Pseudomonadati</taxon>
        <taxon>Pseudomonadota</taxon>
        <taxon>Betaproteobacteria</taxon>
        <taxon>Burkholderiales</taxon>
        <taxon>Comamonadaceae</taxon>
        <taxon>Acidovorax</taxon>
    </lineage>
</organism>
<evidence type="ECO:0000256" key="6">
    <source>
        <dbReference type="ARBA" id="ARBA00023211"/>
    </source>
</evidence>
<dbReference type="GO" id="GO:0016854">
    <property type="term" value="F:racemase and epimerase activity"/>
    <property type="evidence" value="ECO:0007669"/>
    <property type="project" value="UniProtKB-ARBA"/>
</dbReference>
<dbReference type="GO" id="GO:0006518">
    <property type="term" value="P:peptide metabolic process"/>
    <property type="evidence" value="ECO:0007669"/>
    <property type="project" value="UniProtKB-ARBA"/>
</dbReference>
<dbReference type="InterPro" id="IPR036849">
    <property type="entry name" value="Enolase-like_C_sf"/>
</dbReference>
<dbReference type="InterPro" id="IPR029065">
    <property type="entry name" value="Enolase_C-like"/>
</dbReference>
<proteinExistence type="inferred from homology"/>
<dbReference type="EMBL" id="FNQJ01000004">
    <property type="protein sequence ID" value="SEA00250.1"/>
    <property type="molecule type" value="Genomic_DNA"/>
</dbReference>
<dbReference type="GO" id="GO:0030145">
    <property type="term" value="F:manganese ion binding"/>
    <property type="evidence" value="ECO:0007669"/>
    <property type="project" value="InterPro"/>
</dbReference>
<dbReference type="InterPro" id="IPR013342">
    <property type="entry name" value="Mandelate_racemase_C"/>
</dbReference>
<dbReference type="Pfam" id="PF02746">
    <property type="entry name" value="MR_MLE_N"/>
    <property type="match status" value="1"/>
</dbReference>
<feature type="active site" description="Proton acceptor" evidence="8">
    <location>
        <position position="179"/>
    </location>
</feature>
<reference evidence="11" key="1">
    <citation type="submission" date="2016-10" db="EMBL/GenBank/DDBJ databases">
        <authorList>
            <person name="Varghese N."/>
            <person name="Submissions S."/>
        </authorList>
    </citation>
    <scope>NUCLEOTIDE SEQUENCE [LARGE SCALE GENOMIC DNA]</scope>
    <source>
        <strain evidence="11">DSM 25157</strain>
    </source>
</reference>
<keyword evidence="4" id="KW-0479">Metal-binding</keyword>
<keyword evidence="11" id="KW-1185">Reference proteome</keyword>
<dbReference type="PANTHER" id="PTHR48073:SF2">
    <property type="entry name" value="O-SUCCINYLBENZOATE SYNTHASE"/>
    <property type="match status" value="1"/>
</dbReference>
<dbReference type="NCBIfam" id="TIGR02534">
    <property type="entry name" value="mucon_cyclo"/>
    <property type="match status" value="1"/>
</dbReference>
<dbReference type="InterPro" id="IPR013370">
    <property type="entry name" value="Chloromuconate_cycloisomerase"/>
</dbReference>
<dbReference type="GeneID" id="34233437"/>
<dbReference type="SUPFAM" id="SSF54826">
    <property type="entry name" value="Enolase N-terminal domain-like"/>
    <property type="match status" value="1"/>
</dbReference>
<dbReference type="GO" id="GO:0009063">
    <property type="term" value="P:amino acid catabolic process"/>
    <property type="evidence" value="ECO:0007669"/>
    <property type="project" value="InterPro"/>
</dbReference>
<name>A0A1H3XLZ1_9BURK</name>
<dbReference type="InterPro" id="IPR018110">
    <property type="entry name" value="Mandel_Rmase/mucon_lact_enz_CS"/>
</dbReference>